<protein>
    <submittedName>
        <fullName evidence="3">ATP-grasp domain-containing protein</fullName>
    </submittedName>
</protein>
<evidence type="ECO:0000259" key="2">
    <source>
        <dbReference type="PROSITE" id="PS50975"/>
    </source>
</evidence>
<dbReference type="Gene3D" id="3.30.1490.20">
    <property type="entry name" value="ATP-grasp fold, A domain"/>
    <property type="match status" value="1"/>
</dbReference>
<dbReference type="Gene3D" id="3.30.470.20">
    <property type="entry name" value="ATP-grasp fold, B domain"/>
    <property type="match status" value="1"/>
</dbReference>
<keyword evidence="4" id="KW-1185">Reference proteome</keyword>
<sequence>MEVFIRMTSYITESPIQLLKPASSVAFWYANMNDDQAWNTSKYFPVLNDPVQAQLVIQQEQQLLWIAEHGDTVLFHHKPEDEFVAYVEMVRGQGTLPHIHLSFIDDSDFSAVQHKQDKEPVLLPFLLTEQVRQWSQNNGWTLRYDDADYVRKLNDKYQVRRFVEKNGFAVTKGYFCHTPEQLEEAYQMIREQGFTQAVLKSPHGSSGKGLSIIDSELAFKKMIAFIRRRAATFELLIEAWHPIQRSLNAQIFIQLKEVHLLAITEQRIQERGVYVGTDYAPQIPTELRETYEKEMLRLGHLLQQQGYTGVIGVDSIVDELGDLYPVIEINGRFTQVTYLLPFVDTQLRTYAFAESRYIRVDAERQYTFSEMKALLDEALEPDPRHRYVIYTYAAHLHAERWHYRVFLLFLGQDAGSFQHMIDRFERFTLTPLEGVNGK</sequence>
<evidence type="ECO:0000256" key="1">
    <source>
        <dbReference type="PROSITE-ProRule" id="PRU00409"/>
    </source>
</evidence>
<dbReference type="PROSITE" id="PS50975">
    <property type="entry name" value="ATP_GRASP"/>
    <property type="match status" value="1"/>
</dbReference>
<organism evidence="3 4">
    <name type="scientific">Paenibacillus agilis</name>
    <dbReference type="NCBI Taxonomy" id="3020863"/>
    <lineage>
        <taxon>Bacteria</taxon>
        <taxon>Bacillati</taxon>
        <taxon>Bacillota</taxon>
        <taxon>Bacilli</taxon>
        <taxon>Bacillales</taxon>
        <taxon>Paenibacillaceae</taxon>
        <taxon>Paenibacillus</taxon>
    </lineage>
</organism>
<feature type="domain" description="ATP-grasp" evidence="2">
    <location>
        <begin position="160"/>
        <end position="361"/>
    </location>
</feature>
<dbReference type="InterPro" id="IPR003806">
    <property type="entry name" value="ATP-grasp_PylC-type"/>
</dbReference>
<evidence type="ECO:0000313" key="4">
    <source>
        <dbReference type="Proteomes" id="UP000318102"/>
    </source>
</evidence>
<dbReference type="GO" id="GO:0046872">
    <property type="term" value="F:metal ion binding"/>
    <property type="evidence" value="ECO:0007669"/>
    <property type="project" value="InterPro"/>
</dbReference>
<dbReference type="EMBL" id="VNJK01000001">
    <property type="protein sequence ID" value="TVX93860.1"/>
    <property type="molecule type" value="Genomic_DNA"/>
</dbReference>
<accession>A0A559J1U7</accession>
<dbReference type="OrthoDB" id="20966at2"/>
<name>A0A559J1U7_9BACL</name>
<dbReference type="InterPro" id="IPR011761">
    <property type="entry name" value="ATP-grasp"/>
</dbReference>
<dbReference type="GO" id="GO:0005524">
    <property type="term" value="F:ATP binding"/>
    <property type="evidence" value="ECO:0007669"/>
    <property type="project" value="UniProtKB-UniRule"/>
</dbReference>
<evidence type="ECO:0000313" key="3">
    <source>
        <dbReference type="EMBL" id="TVX93860.1"/>
    </source>
</evidence>
<dbReference type="Proteomes" id="UP000318102">
    <property type="component" value="Unassembled WGS sequence"/>
</dbReference>
<keyword evidence="1" id="KW-0547">Nucleotide-binding</keyword>
<dbReference type="AlphaFoldDB" id="A0A559J1U7"/>
<comment type="caution">
    <text evidence="3">The sequence shown here is derived from an EMBL/GenBank/DDBJ whole genome shotgun (WGS) entry which is preliminary data.</text>
</comment>
<proteinExistence type="predicted"/>
<dbReference type="SUPFAM" id="SSF56059">
    <property type="entry name" value="Glutathione synthetase ATP-binding domain-like"/>
    <property type="match status" value="1"/>
</dbReference>
<keyword evidence="1" id="KW-0067">ATP-binding</keyword>
<reference evidence="3 4" key="1">
    <citation type="submission" date="2019-07" db="EMBL/GenBank/DDBJ databases">
        <authorList>
            <person name="Kim J."/>
        </authorList>
    </citation>
    <scope>NUCLEOTIDE SEQUENCE [LARGE SCALE GENOMIC DNA]</scope>
    <source>
        <strain evidence="3 4">N4</strain>
    </source>
</reference>
<dbReference type="InterPro" id="IPR013815">
    <property type="entry name" value="ATP_grasp_subdomain_1"/>
</dbReference>
<gene>
    <name evidence="3" type="ORF">FPZ44_12830</name>
</gene>
<dbReference type="Pfam" id="PF02655">
    <property type="entry name" value="ATP-grasp_3"/>
    <property type="match status" value="1"/>
</dbReference>